<reference evidence="1 2" key="1">
    <citation type="submission" date="2024-09" db="EMBL/GenBank/DDBJ databases">
        <authorList>
            <person name="Sun Q."/>
            <person name="Mori K."/>
        </authorList>
    </citation>
    <scope>NUCLEOTIDE SEQUENCE [LARGE SCALE GENOMIC DNA]</scope>
    <source>
        <strain evidence="1 2">CGMCC 1.9126</strain>
    </source>
</reference>
<dbReference type="GO" id="GO:0016787">
    <property type="term" value="F:hydrolase activity"/>
    <property type="evidence" value="ECO:0007669"/>
    <property type="project" value="UniProtKB-KW"/>
</dbReference>
<dbReference type="EMBL" id="JBHLUU010000032">
    <property type="protein sequence ID" value="MFC0475752.1"/>
    <property type="molecule type" value="Genomic_DNA"/>
</dbReference>
<dbReference type="Gene3D" id="3.40.50.1110">
    <property type="entry name" value="SGNH hydrolase"/>
    <property type="match status" value="1"/>
</dbReference>
<keyword evidence="1" id="KW-0378">Hydrolase</keyword>
<gene>
    <name evidence="1" type="ORF">ACFFHF_10910</name>
</gene>
<organism evidence="1 2">
    <name type="scientific">Robertmurraya beringensis</name>
    <dbReference type="NCBI Taxonomy" id="641660"/>
    <lineage>
        <taxon>Bacteria</taxon>
        <taxon>Bacillati</taxon>
        <taxon>Bacillota</taxon>
        <taxon>Bacilli</taxon>
        <taxon>Bacillales</taxon>
        <taxon>Bacillaceae</taxon>
        <taxon>Robertmurraya</taxon>
    </lineage>
</organism>
<dbReference type="Proteomes" id="UP001589738">
    <property type="component" value="Unassembled WGS sequence"/>
</dbReference>
<proteinExistence type="predicted"/>
<evidence type="ECO:0000313" key="1">
    <source>
        <dbReference type="EMBL" id="MFC0475752.1"/>
    </source>
</evidence>
<keyword evidence="2" id="KW-1185">Reference proteome</keyword>
<dbReference type="RefSeq" id="WP_377058123.1">
    <property type="nucleotide sequence ID" value="NZ_JBHLUU010000032.1"/>
</dbReference>
<accession>A0ABV6KQY9</accession>
<dbReference type="SUPFAM" id="SSF52266">
    <property type="entry name" value="SGNH hydrolase"/>
    <property type="match status" value="1"/>
</dbReference>
<protein>
    <submittedName>
        <fullName evidence="1">SGNH/GDSL hydrolase family protein</fullName>
    </submittedName>
</protein>
<name>A0ABV6KQY9_9BACI</name>
<dbReference type="InterPro" id="IPR036514">
    <property type="entry name" value="SGNH_hydro_sf"/>
</dbReference>
<evidence type="ECO:0000313" key="2">
    <source>
        <dbReference type="Proteomes" id="UP001589738"/>
    </source>
</evidence>
<sequence>MRAFFTTMIGLLCLILLILGNLHWQKKTEVTGSGSSQQATVSEEGSEAFAQVEPVLNYTINWSEQEKMHFQTALSENRPYHILIVGSEQLGEGETSWPTLFQNEVVATYGENIISIESSTYTETTSEFVESGKQAEFIANQADLIIWEPFILSDNAVVPIEATLENISSVINEVKKSNPNTTFILQPPNPLYQPKLYKTQVEELKAFAEAQGIPYLDHWTSWPDPMSEQIKEYLNEYNQPNEEGHRVWADYLLGRFISQ</sequence>
<comment type="caution">
    <text evidence="1">The sequence shown here is derived from an EMBL/GenBank/DDBJ whole genome shotgun (WGS) entry which is preliminary data.</text>
</comment>
<dbReference type="CDD" id="cd00229">
    <property type="entry name" value="SGNH_hydrolase"/>
    <property type="match status" value="1"/>
</dbReference>